<keyword evidence="4" id="KW-1185">Reference proteome</keyword>
<dbReference type="VEuPathDB" id="TriTrypDB:TvY486_0017880"/>
<evidence type="ECO:0000313" key="3">
    <source>
        <dbReference type="EMBL" id="CCD19082.1"/>
    </source>
</evidence>
<feature type="signal peptide" evidence="2">
    <location>
        <begin position="1"/>
        <end position="21"/>
    </location>
</feature>
<dbReference type="AlphaFoldDB" id="F9WNG4"/>
<dbReference type="EMBL" id="CAEX01002564">
    <property type="protein sequence ID" value="CCD19082.1"/>
    <property type="molecule type" value="Genomic_DNA"/>
</dbReference>
<evidence type="ECO:0000313" key="4">
    <source>
        <dbReference type="Proteomes" id="UP000009027"/>
    </source>
</evidence>
<reference evidence="3 4" key="1">
    <citation type="journal article" date="2012" name="Proc. Natl. Acad. Sci. U.S.A.">
        <title>Antigenic diversity is generated by distinct evolutionary mechanisms in African trypanosome species.</title>
        <authorList>
            <person name="Jackson A.P."/>
            <person name="Berry A."/>
            <person name="Aslett M."/>
            <person name="Allison H.C."/>
            <person name="Burton P."/>
            <person name="Vavrova-Anderson J."/>
            <person name="Brown R."/>
            <person name="Browne H."/>
            <person name="Corton N."/>
            <person name="Hauser H."/>
            <person name="Gamble J."/>
            <person name="Gilderthorp R."/>
            <person name="Marcello L."/>
            <person name="McQuillan J."/>
            <person name="Otto T.D."/>
            <person name="Quail M.A."/>
            <person name="Sanders M.J."/>
            <person name="van Tonder A."/>
            <person name="Ginger M.L."/>
            <person name="Field M.C."/>
            <person name="Barry J.D."/>
            <person name="Hertz-Fowler C."/>
            <person name="Berriman M."/>
        </authorList>
    </citation>
    <scope>NUCLEOTIDE SEQUENCE</scope>
    <source>
        <strain evidence="3 4">Y486</strain>
    </source>
</reference>
<feature type="coiled-coil region" evidence="1">
    <location>
        <begin position="645"/>
        <end position="672"/>
    </location>
</feature>
<keyword evidence="2" id="KW-0732">Signal</keyword>
<keyword evidence="1" id="KW-0175">Coiled coil</keyword>
<sequence>MPLNGTFRLAVLLAVAALCCGTTFGVAGAKKKGKPVAITGEEKTHAACKWVEMYKMFYSTFAAIYEIASNASSTVEEFMHKIDKAWQKAVVINDSVVIEQIKKANYTAADTDLQLRNSMELVSQTNALIISHFHNAGTVIKHHSEFKNDVERFLKNFTVCTAKYNITLRDMKAAKIDIESNLTNMSVWKEKTKKSWDEIANSAWNVIIKYERRRHVNSNWNGVREKLKEQIEKVTIPLVNSRLNLTVIETKILEVEKETATKAETVNQGLIQEHKALCNVRRHLSAMPLAFSKLKEHVLQRTAEFEGIRETEKVHRQVMRKYTMALETAVPRSDLVITAMGHGQQLGTTPLARTAEPLAGEFAVSGAEKVKDGIKEMGERVASTLKFVEGHMESIKQKATLLSGSHGIREECGVPVHDLTPKTLEAIKVELPVGTEKQAIPNDLQSNLTIISEKLEAIGKSMAEFDKDVEAARSVMNVAKKDREEKEQIIREELLSKRKQLCDMVKHFSTTSKFYHQLETNVKEAQSAVQEAKKHEDSAGAEVKLIQKGVRKFAAMGARTQTAVVRAMGACRAAEAAVEEKDADVLAIAADACAAAKRADDEGRETERMSSAVKEFEKGSGIALAEIRESVKRTSVAEGTALKSKENITGALQKIEAVVERVEKTFNDAVKQLEEFWPSRELLKCSSTPAEKEDEVVENFEANMQTLLQFVNESEGSIVNNSVTVLRESTKQFNNALNEARKFSAKAKSESEQVKAIRAAIKSSAHVARETVRRGEGAAREAQEAASRVASGCEPLHRQLLSVLSGVV</sequence>
<proteinExistence type="predicted"/>
<evidence type="ECO:0000256" key="1">
    <source>
        <dbReference type="SAM" id="Coils"/>
    </source>
</evidence>
<evidence type="ECO:0000256" key="2">
    <source>
        <dbReference type="SAM" id="SignalP"/>
    </source>
</evidence>
<accession>F9WNG4</accession>
<organism evidence="3 4">
    <name type="scientific">Trypanosoma vivax (strain Y486)</name>
    <dbReference type="NCBI Taxonomy" id="1055687"/>
    <lineage>
        <taxon>Eukaryota</taxon>
        <taxon>Discoba</taxon>
        <taxon>Euglenozoa</taxon>
        <taxon>Kinetoplastea</taxon>
        <taxon>Metakinetoplastina</taxon>
        <taxon>Trypanosomatida</taxon>
        <taxon>Trypanosomatidae</taxon>
        <taxon>Trypanosoma</taxon>
        <taxon>Duttonella</taxon>
    </lineage>
</organism>
<feature type="chain" id="PRO_5003389378" evidence="2">
    <location>
        <begin position="22"/>
        <end position="808"/>
    </location>
</feature>
<dbReference type="Gene3D" id="1.20.1260.80">
    <property type="match status" value="1"/>
</dbReference>
<gene>
    <name evidence="3" type="ORF">TvY486_0017880</name>
</gene>
<protein>
    <submittedName>
        <fullName evidence="3">Uncharacterized protein</fullName>
    </submittedName>
</protein>
<name>F9WNG4_TRYVY</name>
<dbReference type="Proteomes" id="UP000009027">
    <property type="component" value="Unassembled WGS sequence"/>
</dbReference>